<proteinExistence type="inferred from homology"/>
<accession>A0A382B3D9</accession>
<dbReference type="Gene3D" id="3.40.50.720">
    <property type="entry name" value="NAD(P)-binding Rossmann-like Domain"/>
    <property type="match status" value="1"/>
</dbReference>
<dbReference type="CDD" id="cd05233">
    <property type="entry name" value="SDR_c"/>
    <property type="match status" value="1"/>
</dbReference>
<dbReference type="PANTHER" id="PTHR42879:SF2">
    <property type="entry name" value="3-OXOACYL-[ACYL-CARRIER-PROTEIN] REDUCTASE FABG"/>
    <property type="match status" value="1"/>
</dbReference>
<name>A0A382B3D9_9ZZZZ</name>
<dbReference type="InterPro" id="IPR036291">
    <property type="entry name" value="NAD(P)-bd_dom_sf"/>
</dbReference>
<dbReference type="EMBL" id="UINC01028020">
    <property type="protein sequence ID" value="SVB08275.1"/>
    <property type="molecule type" value="Genomic_DNA"/>
</dbReference>
<gene>
    <name evidence="2" type="ORF">METZ01_LOCUS161129</name>
</gene>
<comment type="similarity">
    <text evidence="1">Belongs to the short-chain dehydrogenases/reductases (SDR) family.</text>
</comment>
<organism evidence="2">
    <name type="scientific">marine metagenome</name>
    <dbReference type="NCBI Taxonomy" id="408172"/>
    <lineage>
        <taxon>unclassified sequences</taxon>
        <taxon>metagenomes</taxon>
        <taxon>ecological metagenomes</taxon>
    </lineage>
</organism>
<dbReference type="PRINTS" id="PR00081">
    <property type="entry name" value="GDHRDH"/>
</dbReference>
<dbReference type="InterPro" id="IPR050259">
    <property type="entry name" value="SDR"/>
</dbReference>
<dbReference type="PANTHER" id="PTHR42879">
    <property type="entry name" value="3-OXOACYL-(ACYL-CARRIER-PROTEIN) REDUCTASE"/>
    <property type="match status" value="1"/>
</dbReference>
<dbReference type="Pfam" id="PF00106">
    <property type="entry name" value="adh_short"/>
    <property type="match status" value="1"/>
</dbReference>
<feature type="non-terminal residue" evidence="2">
    <location>
        <position position="202"/>
    </location>
</feature>
<dbReference type="InterPro" id="IPR002347">
    <property type="entry name" value="SDR_fam"/>
</dbReference>
<dbReference type="PRINTS" id="PR00080">
    <property type="entry name" value="SDRFAMILY"/>
</dbReference>
<evidence type="ECO:0000256" key="1">
    <source>
        <dbReference type="ARBA" id="ARBA00006484"/>
    </source>
</evidence>
<evidence type="ECO:0000313" key="2">
    <source>
        <dbReference type="EMBL" id="SVB08275.1"/>
    </source>
</evidence>
<reference evidence="2" key="1">
    <citation type="submission" date="2018-05" db="EMBL/GenBank/DDBJ databases">
        <authorList>
            <person name="Lanie J.A."/>
            <person name="Ng W.-L."/>
            <person name="Kazmierczak K.M."/>
            <person name="Andrzejewski T.M."/>
            <person name="Davidsen T.M."/>
            <person name="Wayne K.J."/>
            <person name="Tettelin H."/>
            <person name="Glass J.I."/>
            <person name="Rusch D."/>
            <person name="Podicherti R."/>
            <person name="Tsui H.-C.T."/>
            <person name="Winkler M.E."/>
        </authorList>
    </citation>
    <scope>NUCLEOTIDE SEQUENCE</scope>
</reference>
<dbReference type="SUPFAM" id="SSF51735">
    <property type="entry name" value="NAD(P)-binding Rossmann-fold domains"/>
    <property type="match status" value="1"/>
</dbReference>
<evidence type="ECO:0008006" key="3">
    <source>
        <dbReference type="Google" id="ProtNLM"/>
    </source>
</evidence>
<protein>
    <recommendedName>
        <fullName evidence="3">Short-chain dehydrogenase</fullName>
    </recommendedName>
</protein>
<dbReference type="AlphaFoldDB" id="A0A382B3D9"/>
<sequence length="202" mass="21496">MDTGLTGKVVLITGATRNHGRCSAIAFAEEGADLLICTRSSMDLLEETAELAAKSGANVVTQQCDVTEEDQVEALVKRGMDEFGHIDVLVNNAGWRARGQLLDISNETWDTTLRTNVHAPFLLCKATIPSMKSRNWGRIINYSGIAAFHGSSGSTLKMANLGFTRAVAAAYGKYNITANLIAPGSIAVERTPGQEIPAGQGT</sequence>